<comment type="caution">
    <text evidence="2">The sequence shown here is derived from an EMBL/GenBank/DDBJ whole genome shotgun (WGS) entry which is preliminary data.</text>
</comment>
<evidence type="ECO:0000313" key="2">
    <source>
        <dbReference type="EMBL" id="GAH52034.1"/>
    </source>
</evidence>
<feature type="region of interest" description="Disordered" evidence="1">
    <location>
        <begin position="79"/>
        <end position="99"/>
    </location>
</feature>
<protein>
    <submittedName>
        <fullName evidence="2">Uncharacterized protein</fullName>
    </submittedName>
</protein>
<sequence>MSVNPTLSVDIFDPDGDTMDVSFYNAFDDSLIGTDTGVLSGGTASFTWLGLSGNTYYEWYAIAGDGSYFTQSATWSFTTGNTAPNAPTNPIPVDESTGG</sequence>
<reference evidence="2" key="1">
    <citation type="journal article" date="2014" name="Front. Microbiol.">
        <title>High frequency of phylogenetically diverse reductive dehalogenase-homologous genes in deep subseafloor sedimentary metagenomes.</title>
        <authorList>
            <person name="Kawai M."/>
            <person name="Futagami T."/>
            <person name="Toyoda A."/>
            <person name="Takaki Y."/>
            <person name="Nishi S."/>
            <person name="Hori S."/>
            <person name="Arai W."/>
            <person name="Tsubouchi T."/>
            <person name="Morono Y."/>
            <person name="Uchiyama I."/>
            <person name="Ito T."/>
            <person name="Fujiyama A."/>
            <person name="Inagaki F."/>
            <person name="Takami H."/>
        </authorList>
    </citation>
    <scope>NUCLEOTIDE SEQUENCE</scope>
    <source>
        <strain evidence="2">Expedition CK06-06</strain>
    </source>
</reference>
<dbReference type="EMBL" id="BARU01015455">
    <property type="protein sequence ID" value="GAH52034.1"/>
    <property type="molecule type" value="Genomic_DNA"/>
</dbReference>
<proteinExistence type="predicted"/>
<dbReference type="AlphaFoldDB" id="X1HDX8"/>
<feature type="non-terminal residue" evidence="2">
    <location>
        <position position="99"/>
    </location>
</feature>
<name>X1HDX8_9ZZZZ</name>
<feature type="compositionally biased region" description="Low complexity" evidence="1">
    <location>
        <begin position="79"/>
        <end position="92"/>
    </location>
</feature>
<gene>
    <name evidence="2" type="ORF">S03H2_26556</name>
</gene>
<organism evidence="2">
    <name type="scientific">marine sediment metagenome</name>
    <dbReference type="NCBI Taxonomy" id="412755"/>
    <lineage>
        <taxon>unclassified sequences</taxon>
        <taxon>metagenomes</taxon>
        <taxon>ecological metagenomes</taxon>
    </lineage>
</organism>
<accession>X1HDX8</accession>
<evidence type="ECO:0000256" key="1">
    <source>
        <dbReference type="SAM" id="MobiDB-lite"/>
    </source>
</evidence>